<evidence type="ECO:0008006" key="5">
    <source>
        <dbReference type="Google" id="ProtNLM"/>
    </source>
</evidence>
<evidence type="ECO:0000313" key="3">
    <source>
        <dbReference type="EMBL" id="CAF4617553.1"/>
    </source>
</evidence>
<reference evidence="2" key="1">
    <citation type="submission" date="2021-02" db="EMBL/GenBank/DDBJ databases">
        <authorList>
            <person name="Nowell W R."/>
        </authorList>
    </citation>
    <scope>NUCLEOTIDE SEQUENCE</scope>
</reference>
<protein>
    <recommendedName>
        <fullName evidence="5">Transposase</fullName>
    </recommendedName>
</protein>
<comment type="caution">
    <text evidence="2">The sequence shown here is derived from an EMBL/GenBank/DDBJ whole genome shotgun (WGS) entry which is preliminary data.</text>
</comment>
<evidence type="ECO:0000313" key="2">
    <source>
        <dbReference type="EMBL" id="CAF2014383.1"/>
    </source>
</evidence>
<dbReference type="GO" id="GO:0003676">
    <property type="term" value="F:nucleic acid binding"/>
    <property type="evidence" value="ECO:0007669"/>
    <property type="project" value="InterPro"/>
</dbReference>
<proteinExistence type="predicted"/>
<dbReference type="Gene3D" id="3.30.420.10">
    <property type="entry name" value="Ribonuclease H-like superfamily/Ribonuclease H"/>
    <property type="match status" value="1"/>
</dbReference>
<name>A0A816MJF8_9BILA</name>
<accession>A0A816MJF8</accession>
<dbReference type="AlphaFoldDB" id="A0A816MJF8"/>
<dbReference type="EMBL" id="CAJOBI010107438">
    <property type="protein sequence ID" value="CAF4617553.1"/>
    <property type="molecule type" value="Genomic_DNA"/>
</dbReference>
<dbReference type="Proteomes" id="UP000663824">
    <property type="component" value="Unassembled WGS sequence"/>
</dbReference>
<dbReference type="EMBL" id="CAJNOV010005718">
    <property type="protein sequence ID" value="CAF1222079.1"/>
    <property type="molecule type" value="Genomic_DNA"/>
</dbReference>
<evidence type="ECO:0000313" key="1">
    <source>
        <dbReference type="EMBL" id="CAF1222079.1"/>
    </source>
</evidence>
<dbReference type="InterPro" id="IPR036397">
    <property type="entry name" value="RNaseH_sf"/>
</dbReference>
<organism evidence="2 4">
    <name type="scientific">Rotaria magnacalcarata</name>
    <dbReference type="NCBI Taxonomy" id="392030"/>
    <lineage>
        <taxon>Eukaryota</taxon>
        <taxon>Metazoa</taxon>
        <taxon>Spiralia</taxon>
        <taxon>Gnathifera</taxon>
        <taxon>Rotifera</taxon>
        <taxon>Eurotatoria</taxon>
        <taxon>Bdelloidea</taxon>
        <taxon>Philodinida</taxon>
        <taxon>Philodinidae</taxon>
        <taxon>Rotaria</taxon>
    </lineage>
</organism>
<sequence>MGDESWFYHYDPELKEQSKVWMSTTDPRPTKVHRNKSAGKRIVAIFFMKYVPLETGATVNASWYANTCLPQVFTAVSEGRETRGLRGLFFHDE</sequence>
<dbReference type="Proteomes" id="UP000663855">
    <property type="component" value="Unassembled WGS sequence"/>
</dbReference>
<gene>
    <name evidence="1" type="ORF">CJN711_LOCUS13055</name>
    <name evidence="2" type="ORF">MBJ925_LOCUS8885</name>
    <name evidence="3" type="ORF">SMN809_LOCUS39743</name>
</gene>
<dbReference type="EMBL" id="CAJNRE010003270">
    <property type="protein sequence ID" value="CAF2014383.1"/>
    <property type="molecule type" value="Genomic_DNA"/>
</dbReference>
<dbReference type="Proteomes" id="UP000676336">
    <property type="component" value="Unassembled WGS sequence"/>
</dbReference>
<evidence type="ECO:0000313" key="4">
    <source>
        <dbReference type="Proteomes" id="UP000663824"/>
    </source>
</evidence>